<dbReference type="EMBL" id="JAPXFL010000006">
    <property type="protein sequence ID" value="KAK9505183.1"/>
    <property type="molecule type" value="Genomic_DNA"/>
</dbReference>
<name>A0AAW1D2C7_9HEMI</name>
<dbReference type="AlphaFoldDB" id="A0AAW1D2C7"/>
<organism evidence="1 2">
    <name type="scientific">Rhynocoris fuscipes</name>
    <dbReference type="NCBI Taxonomy" id="488301"/>
    <lineage>
        <taxon>Eukaryota</taxon>
        <taxon>Metazoa</taxon>
        <taxon>Ecdysozoa</taxon>
        <taxon>Arthropoda</taxon>
        <taxon>Hexapoda</taxon>
        <taxon>Insecta</taxon>
        <taxon>Pterygota</taxon>
        <taxon>Neoptera</taxon>
        <taxon>Paraneoptera</taxon>
        <taxon>Hemiptera</taxon>
        <taxon>Heteroptera</taxon>
        <taxon>Panheteroptera</taxon>
        <taxon>Cimicomorpha</taxon>
        <taxon>Reduviidae</taxon>
        <taxon>Harpactorinae</taxon>
        <taxon>Harpactorini</taxon>
        <taxon>Rhynocoris</taxon>
    </lineage>
</organism>
<sequence length="159" mass="18174">MDLLQFNNVVNDCGNILDLVLSSHTDIIVSISCDPLVNIDKFHPPLELIKINDNMRHDVNYPIVYSRYFDYINSASSYKDLASADFYSVSDSLLQVDWNDLSFLSFDLSSLKPEDLSPGSPEIKRNLQHQPVRLSSLKPEDLLPENPEIKRNLQHQPVM</sequence>
<protein>
    <submittedName>
        <fullName evidence="1">Uncharacterized protein</fullName>
    </submittedName>
</protein>
<dbReference type="Proteomes" id="UP001461498">
    <property type="component" value="Unassembled WGS sequence"/>
</dbReference>
<evidence type="ECO:0000313" key="1">
    <source>
        <dbReference type="EMBL" id="KAK9505183.1"/>
    </source>
</evidence>
<comment type="caution">
    <text evidence="1">The sequence shown here is derived from an EMBL/GenBank/DDBJ whole genome shotgun (WGS) entry which is preliminary data.</text>
</comment>
<gene>
    <name evidence="1" type="ORF">O3M35_009291</name>
</gene>
<reference evidence="1 2" key="1">
    <citation type="submission" date="2022-12" db="EMBL/GenBank/DDBJ databases">
        <title>Chromosome-level genome assembly of true bugs.</title>
        <authorList>
            <person name="Ma L."/>
            <person name="Li H."/>
        </authorList>
    </citation>
    <scope>NUCLEOTIDE SEQUENCE [LARGE SCALE GENOMIC DNA]</scope>
    <source>
        <strain evidence="1">Lab_2022b</strain>
    </source>
</reference>
<evidence type="ECO:0000313" key="2">
    <source>
        <dbReference type="Proteomes" id="UP001461498"/>
    </source>
</evidence>
<accession>A0AAW1D2C7</accession>
<keyword evidence="2" id="KW-1185">Reference proteome</keyword>
<proteinExistence type="predicted"/>